<gene>
    <name evidence="1" type="ORF">PHLGIDRAFT_121281</name>
</gene>
<accession>A0A0C3S5Y8</accession>
<dbReference type="HOGENOM" id="CLU_1421887_0_0_1"/>
<dbReference type="EMBL" id="KN840600">
    <property type="protein sequence ID" value="KIP03795.1"/>
    <property type="molecule type" value="Genomic_DNA"/>
</dbReference>
<evidence type="ECO:0000313" key="1">
    <source>
        <dbReference type="EMBL" id="KIP03795.1"/>
    </source>
</evidence>
<evidence type="ECO:0000313" key="2">
    <source>
        <dbReference type="Proteomes" id="UP000053257"/>
    </source>
</evidence>
<dbReference type="Proteomes" id="UP000053257">
    <property type="component" value="Unassembled WGS sequence"/>
</dbReference>
<reference evidence="1 2" key="1">
    <citation type="journal article" date="2014" name="PLoS Genet.">
        <title>Analysis of the Phlebiopsis gigantea genome, transcriptome and secretome provides insight into its pioneer colonization strategies of wood.</title>
        <authorList>
            <person name="Hori C."/>
            <person name="Ishida T."/>
            <person name="Igarashi K."/>
            <person name="Samejima M."/>
            <person name="Suzuki H."/>
            <person name="Master E."/>
            <person name="Ferreira P."/>
            <person name="Ruiz-Duenas F.J."/>
            <person name="Held B."/>
            <person name="Canessa P."/>
            <person name="Larrondo L.F."/>
            <person name="Schmoll M."/>
            <person name="Druzhinina I.S."/>
            <person name="Kubicek C.P."/>
            <person name="Gaskell J.A."/>
            <person name="Kersten P."/>
            <person name="St John F."/>
            <person name="Glasner J."/>
            <person name="Sabat G."/>
            <person name="Splinter BonDurant S."/>
            <person name="Syed K."/>
            <person name="Yadav J."/>
            <person name="Mgbeahuruike A.C."/>
            <person name="Kovalchuk A."/>
            <person name="Asiegbu F.O."/>
            <person name="Lackner G."/>
            <person name="Hoffmeister D."/>
            <person name="Rencoret J."/>
            <person name="Gutierrez A."/>
            <person name="Sun H."/>
            <person name="Lindquist E."/>
            <person name="Barry K."/>
            <person name="Riley R."/>
            <person name="Grigoriev I.V."/>
            <person name="Henrissat B."/>
            <person name="Kues U."/>
            <person name="Berka R.M."/>
            <person name="Martinez A.T."/>
            <person name="Covert S.F."/>
            <person name="Blanchette R.A."/>
            <person name="Cullen D."/>
        </authorList>
    </citation>
    <scope>NUCLEOTIDE SEQUENCE [LARGE SCALE GENOMIC DNA]</scope>
    <source>
        <strain evidence="1 2">11061_1 CR5-6</strain>
    </source>
</reference>
<keyword evidence="2" id="KW-1185">Reference proteome</keyword>
<proteinExistence type="predicted"/>
<sequence length="193" mass="22048">MENPPSASNDYFHNFLCYENLPGILIPQKVYLESTLYQQPKEIRSIAMFYRHEIVGVTVSARPGATLGVSLAEVLAFDRKAMTEARNYLDTALASLENQPFKFVLKWPGCAEYVSEYSKHGVKGVWTAARLARAVALAVQTFYEAKVFAKLVDRSSPEPDWTPDRIPFDKLYLLELRQINPRMFQPVLYYDAD</sequence>
<protein>
    <submittedName>
        <fullName evidence="1">Uncharacterized protein</fullName>
    </submittedName>
</protein>
<organism evidence="1 2">
    <name type="scientific">Phlebiopsis gigantea (strain 11061_1 CR5-6)</name>
    <name type="common">White-rot fungus</name>
    <name type="synonym">Peniophora gigantea</name>
    <dbReference type="NCBI Taxonomy" id="745531"/>
    <lineage>
        <taxon>Eukaryota</taxon>
        <taxon>Fungi</taxon>
        <taxon>Dikarya</taxon>
        <taxon>Basidiomycota</taxon>
        <taxon>Agaricomycotina</taxon>
        <taxon>Agaricomycetes</taxon>
        <taxon>Polyporales</taxon>
        <taxon>Phanerochaetaceae</taxon>
        <taxon>Phlebiopsis</taxon>
    </lineage>
</organism>
<name>A0A0C3S5Y8_PHLG1</name>
<dbReference type="AlphaFoldDB" id="A0A0C3S5Y8"/>